<proteinExistence type="predicted"/>
<feature type="transmembrane region" description="Helical" evidence="5">
    <location>
        <begin position="53"/>
        <end position="75"/>
    </location>
</feature>
<dbReference type="EMBL" id="BONU01000081">
    <property type="protein sequence ID" value="GIG76790.1"/>
    <property type="molecule type" value="Genomic_DNA"/>
</dbReference>
<organism evidence="7 8">
    <name type="scientific">Planosporangium flavigriseum</name>
    <dbReference type="NCBI Taxonomy" id="373681"/>
    <lineage>
        <taxon>Bacteria</taxon>
        <taxon>Bacillati</taxon>
        <taxon>Actinomycetota</taxon>
        <taxon>Actinomycetes</taxon>
        <taxon>Micromonosporales</taxon>
        <taxon>Micromonosporaceae</taxon>
        <taxon>Planosporangium</taxon>
    </lineage>
</organism>
<dbReference type="PANTHER" id="PTHR37958:SF1">
    <property type="entry name" value="SODIUM-POTASSIUM_PROTON ANTIPORTER CHAA"/>
    <property type="match status" value="1"/>
</dbReference>
<dbReference type="Pfam" id="PF01699">
    <property type="entry name" value="Na_Ca_ex"/>
    <property type="match status" value="2"/>
</dbReference>
<feature type="transmembrane region" description="Helical" evidence="5">
    <location>
        <begin position="357"/>
        <end position="374"/>
    </location>
</feature>
<evidence type="ECO:0000259" key="6">
    <source>
        <dbReference type="Pfam" id="PF01699"/>
    </source>
</evidence>
<evidence type="ECO:0000256" key="2">
    <source>
        <dbReference type="ARBA" id="ARBA00022692"/>
    </source>
</evidence>
<feature type="transmembrane region" description="Helical" evidence="5">
    <location>
        <begin position="87"/>
        <end position="111"/>
    </location>
</feature>
<feature type="transmembrane region" description="Helical" evidence="5">
    <location>
        <begin position="123"/>
        <end position="144"/>
    </location>
</feature>
<evidence type="ECO:0000313" key="8">
    <source>
        <dbReference type="Proteomes" id="UP000653674"/>
    </source>
</evidence>
<dbReference type="Proteomes" id="UP000653674">
    <property type="component" value="Unassembled WGS sequence"/>
</dbReference>
<evidence type="ECO:0000313" key="7">
    <source>
        <dbReference type="EMBL" id="GIG76790.1"/>
    </source>
</evidence>
<dbReference type="GO" id="GO:0005886">
    <property type="term" value="C:plasma membrane"/>
    <property type="evidence" value="ECO:0007669"/>
    <property type="project" value="TreeGrafter"/>
</dbReference>
<dbReference type="AlphaFoldDB" id="A0A8J3LU36"/>
<dbReference type="InterPro" id="IPR004837">
    <property type="entry name" value="NaCa_Exmemb"/>
</dbReference>
<keyword evidence="8" id="KW-1185">Reference proteome</keyword>
<comment type="subcellular location">
    <subcellularLocation>
        <location evidence="1">Membrane</location>
        <topology evidence="1">Multi-pass membrane protein</topology>
    </subcellularLocation>
</comment>
<accession>A0A8J3LU36</accession>
<dbReference type="InterPro" id="IPR052946">
    <property type="entry name" value="Alkaline_pH_Ca-Antiporter"/>
</dbReference>
<feature type="transmembrane region" description="Helical" evidence="5">
    <location>
        <begin position="156"/>
        <end position="176"/>
    </location>
</feature>
<comment type="caution">
    <text evidence="7">The sequence shown here is derived from an EMBL/GenBank/DDBJ whole genome shotgun (WGS) entry which is preliminary data.</text>
</comment>
<gene>
    <name evidence="7" type="primary">chaA</name>
    <name evidence="7" type="ORF">Pfl04_51940</name>
</gene>
<evidence type="ECO:0000256" key="3">
    <source>
        <dbReference type="ARBA" id="ARBA00022989"/>
    </source>
</evidence>
<feature type="transmembrane region" description="Helical" evidence="5">
    <location>
        <begin position="321"/>
        <end position="345"/>
    </location>
</feature>
<evidence type="ECO:0000256" key="5">
    <source>
        <dbReference type="SAM" id="Phobius"/>
    </source>
</evidence>
<name>A0A8J3LU36_9ACTN</name>
<feature type="transmembrane region" description="Helical" evidence="5">
    <location>
        <begin position="275"/>
        <end position="300"/>
    </location>
</feature>
<feature type="transmembrane region" description="Helical" evidence="5">
    <location>
        <begin position="251"/>
        <end position="269"/>
    </location>
</feature>
<dbReference type="GO" id="GO:0015385">
    <property type="term" value="F:sodium:proton antiporter activity"/>
    <property type="evidence" value="ECO:0007669"/>
    <property type="project" value="TreeGrafter"/>
</dbReference>
<feature type="transmembrane region" description="Helical" evidence="5">
    <location>
        <begin position="188"/>
        <end position="207"/>
    </location>
</feature>
<evidence type="ECO:0000256" key="4">
    <source>
        <dbReference type="ARBA" id="ARBA00023136"/>
    </source>
</evidence>
<keyword evidence="4 5" id="KW-0472">Membrane</keyword>
<keyword evidence="2 5" id="KW-0812">Transmembrane</keyword>
<keyword evidence="3 5" id="KW-1133">Transmembrane helix</keyword>
<sequence>MSLPAAEPRLPSVGGMVKTVVVPVPRWAIAVPPTAVLVLAFTWGRHLGAGVPFGLVTLSLVAVTLIAAVVAAVHHAEVVAHRVGEPFGTLILAVAVTVIEVGLILMLMSAGGAGASSLARDTVFAAFMIVCNGVVGLCLLVGALRHYELEFRVEGTTAALATLTALATLALVLPAFTTSTPGPTYSGAQLAFAGIASLTLYGVFVFVQTVRHRDYFLPVEFLPVETGPDASEHRGARPEDTHAPRPGARTALLSLGLLMLCLVAVVGLAKTASPAIEGAVAAVGAPRAVVGVCIALLVLLPETAAAVRAAARNRLQTSLNLALGSALASIGLTIPAIAVASIWLSGPLVLGLGPKEMVLLALTVVVTVLTVAPGRATVLQAAVHLMIFGGFLFLAVTP</sequence>
<feature type="domain" description="Sodium/calcium exchanger membrane region" evidence="6">
    <location>
        <begin position="55"/>
        <end position="209"/>
    </location>
</feature>
<feature type="domain" description="Sodium/calcium exchanger membrane region" evidence="6">
    <location>
        <begin position="254"/>
        <end position="395"/>
    </location>
</feature>
<reference evidence="7" key="1">
    <citation type="submission" date="2021-01" db="EMBL/GenBank/DDBJ databases">
        <title>Whole genome shotgun sequence of Planosporangium flavigriseum NBRC 105377.</title>
        <authorList>
            <person name="Komaki H."/>
            <person name="Tamura T."/>
        </authorList>
    </citation>
    <scope>NUCLEOTIDE SEQUENCE</scope>
    <source>
        <strain evidence="7">NBRC 105377</strain>
    </source>
</reference>
<protein>
    <submittedName>
        <fullName evidence="7">Ionic transporter y4hA</fullName>
    </submittedName>
</protein>
<dbReference type="GO" id="GO:0015386">
    <property type="term" value="F:potassium:proton antiporter activity"/>
    <property type="evidence" value="ECO:0007669"/>
    <property type="project" value="TreeGrafter"/>
</dbReference>
<evidence type="ECO:0000256" key="1">
    <source>
        <dbReference type="ARBA" id="ARBA00004141"/>
    </source>
</evidence>
<dbReference type="PANTHER" id="PTHR37958">
    <property type="entry name" value="SODIUM-POTASSIUM/PROTON ANTIPORTER CHAA"/>
    <property type="match status" value="1"/>
</dbReference>